<dbReference type="InterPro" id="IPR032623">
    <property type="entry name" value="FecR_N"/>
</dbReference>
<feature type="domain" description="FecR protein" evidence="1">
    <location>
        <begin position="115"/>
        <end position="204"/>
    </location>
</feature>
<organism evidence="3 4">
    <name type="scientific">Pseudomonas putida</name>
    <name type="common">Arthrobacter siderocapsulatus</name>
    <dbReference type="NCBI Taxonomy" id="303"/>
    <lineage>
        <taxon>Bacteria</taxon>
        <taxon>Pseudomonadati</taxon>
        <taxon>Pseudomonadota</taxon>
        <taxon>Gammaproteobacteria</taxon>
        <taxon>Pseudomonadales</taxon>
        <taxon>Pseudomonadaceae</taxon>
        <taxon>Pseudomonas</taxon>
    </lineage>
</organism>
<proteinExistence type="predicted"/>
<protein>
    <submittedName>
        <fullName evidence="3">DUF4880 domain-containing protein</fullName>
    </submittedName>
</protein>
<evidence type="ECO:0000313" key="3">
    <source>
        <dbReference type="EMBL" id="MBA6118011.1"/>
    </source>
</evidence>
<dbReference type="EMBL" id="JACGDG010000018">
    <property type="protein sequence ID" value="MBA6118011.1"/>
    <property type="molecule type" value="Genomic_DNA"/>
</dbReference>
<dbReference type="Pfam" id="PF16220">
    <property type="entry name" value="DUF4880"/>
    <property type="match status" value="1"/>
</dbReference>
<dbReference type="PANTHER" id="PTHR30273">
    <property type="entry name" value="PERIPLASMIC SIGNAL SENSOR AND SIGMA FACTOR ACTIVATOR FECR-RELATED"/>
    <property type="match status" value="1"/>
</dbReference>
<dbReference type="AlphaFoldDB" id="A0A7W2L4A2"/>
<dbReference type="InterPro" id="IPR006860">
    <property type="entry name" value="FecR"/>
</dbReference>
<dbReference type="Gene3D" id="2.60.120.1440">
    <property type="match status" value="1"/>
</dbReference>
<reference evidence="3 4" key="1">
    <citation type="submission" date="2020-07" db="EMBL/GenBank/DDBJ databases">
        <title>Diversity of carbapenemase encoding genes among Pseudomonas putida group clinical isolates in a tertiary Brazilian hospital.</title>
        <authorList>
            <person name="Alberto-Lei F."/>
            <person name="Nodari C.S."/>
            <person name="Streling A.P."/>
            <person name="Paulino J.T."/>
            <person name="Bessa-Neto F.O."/>
            <person name="Cayo R."/>
            <person name="Gales A.C."/>
        </authorList>
    </citation>
    <scope>NUCLEOTIDE SEQUENCE [LARGE SCALE GENOMIC DNA]</scope>
    <source>
        <strain evidence="3 4">12464</strain>
    </source>
</reference>
<dbReference type="InterPro" id="IPR012373">
    <property type="entry name" value="Ferrdict_sens_TM"/>
</dbReference>
<evidence type="ECO:0000259" key="2">
    <source>
        <dbReference type="Pfam" id="PF16220"/>
    </source>
</evidence>
<dbReference type="PIRSF" id="PIRSF018266">
    <property type="entry name" value="FecR"/>
    <property type="match status" value="1"/>
</dbReference>
<sequence>MHNVDEQQRLIEQATQWLVLLRSGQASAEDYLAFQAWRGEDPRREQLCQRLEITLGVFQVPLALGIDGQRVQRVLQAPSGRRRFLQRALVGAGVAVGVGLSLKHSPLPGLGLGADLSTRTGERQNIHLPDGSQLLLNAQSQADVRFDAQQRLLRWRGGEGRLEVVDDARPFVVHTEVGSISAQSARLLLRERDGLCRVCALAGVLEVSNLGGDRLQLRKGQGVSFDRLSFAAVLPLRGGEGAWVDGLLEVRDTPLAEVIDALRPYRQGVLRLEPAVAGLRVSGLYRLDQSDLVLEALTRTLPIKVSRYSQYWVTISAA</sequence>
<name>A0A7W2L4A2_PSEPU</name>
<accession>A0A7W2L4A2</accession>
<evidence type="ECO:0000313" key="4">
    <source>
        <dbReference type="Proteomes" id="UP000553948"/>
    </source>
</evidence>
<dbReference type="RefSeq" id="WP_176515164.1">
    <property type="nucleotide sequence ID" value="NZ_CP060529.1"/>
</dbReference>
<feature type="domain" description="FecR N-terminal" evidence="2">
    <location>
        <begin position="12"/>
        <end position="52"/>
    </location>
</feature>
<evidence type="ECO:0000259" key="1">
    <source>
        <dbReference type="Pfam" id="PF04773"/>
    </source>
</evidence>
<dbReference type="PANTHER" id="PTHR30273:SF2">
    <property type="entry name" value="PROTEIN FECR"/>
    <property type="match status" value="1"/>
</dbReference>
<dbReference type="GO" id="GO:0016989">
    <property type="term" value="F:sigma factor antagonist activity"/>
    <property type="evidence" value="ECO:0007669"/>
    <property type="project" value="TreeGrafter"/>
</dbReference>
<gene>
    <name evidence="3" type="ORF">H4C47_20030</name>
</gene>
<comment type="caution">
    <text evidence="3">The sequence shown here is derived from an EMBL/GenBank/DDBJ whole genome shotgun (WGS) entry which is preliminary data.</text>
</comment>
<dbReference type="Pfam" id="PF04773">
    <property type="entry name" value="FecR"/>
    <property type="match status" value="1"/>
</dbReference>
<dbReference type="Proteomes" id="UP000553948">
    <property type="component" value="Unassembled WGS sequence"/>
</dbReference>